<evidence type="ECO:0000313" key="2">
    <source>
        <dbReference type="Ensembl" id="ENSMMSP00000022397.1"/>
    </source>
</evidence>
<name>A0A8C6DX04_MOSMO</name>
<proteinExistence type="predicted"/>
<dbReference type="GeneTree" id="ENSGT00390000005094"/>
<keyword evidence="3" id="KW-1185">Reference proteome</keyword>
<evidence type="ECO:0000313" key="3">
    <source>
        <dbReference type="Proteomes" id="UP000694544"/>
    </source>
</evidence>
<gene>
    <name evidence="2" type="primary">RADX</name>
</gene>
<dbReference type="GO" id="GO:2000042">
    <property type="term" value="P:negative regulation of double-strand break repair via homologous recombination"/>
    <property type="evidence" value="ECO:0007669"/>
    <property type="project" value="Ensembl"/>
</dbReference>
<dbReference type="GO" id="GO:0003697">
    <property type="term" value="F:single-stranded DNA binding"/>
    <property type="evidence" value="ECO:0007669"/>
    <property type="project" value="Ensembl"/>
</dbReference>
<feature type="compositionally biased region" description="Basic and acidic residues" evidence="1">
    <location>
        <begin position="588"/>
        <end position="607"/>
    </location>
</feature>
<dbReference type="Gene3D" id="2.40.50.140">
    <property type="entry name" value="Nucleic acid-binding proteins"/>
    <property type="match status" value="2"/>
</dbReference>
<feature type="compositionally biased region" description="Polar residues" evidence="1">
    <location>
        <begin position="643"/>
        <end position="667"/>
    </location>
</feature>
<dbReference type="Proteomes" id="UP000694544">
    <property type="component" value="Unplaced"/>
</dbReference>
<dbReference type="PANTHER" id="PTHR14944">
    <property type="entry name" value="RPA-RELATED PROTEIN RADX"/>
    <property type="match status" value="1"/>
</dbReference>
<dbReference type="GO" id="GO:0005657">
    <property type="term" value="C:replication fork"/>
    <property type="evidence" value="ECO:0007669"/>
    <property type="project" value="Ensembl"/>
</dbReference>
<organism evidence="2 3">
    <name type="scientific">Moschus moschiferus</name>
    <name type="common">Siberian musk deer</name>
    <name type="synonym">Moschus sibiricus</name>
    <dbReference type="NCBI Taxonomy" id="68415"/>
    <lineage>
        <taxon>Eukaryota</taxon>
        <taxon>Metazoa</taxon>
        <taxon>Chordata</taxon>
        <taxon>Craniata</taxon>
        <taxon>Vertebrata</taxon>
        <taxon>Euteleostomi</taxon>
        <taxon>Mammalia</taxon>
        <taxon>Eutheria</taxon>
        <taxon>Laurasiatheria</taxon>
        <taxon>Artiodactyla</taxon>
        <taxon>Ruminantia</taxon>
        <taxon>Pecora</taxon>
        <taxon>Moschidae</taxon>
        <taxon>Moschus</taxon>
    </lineage>
</organism>
<feature type="region of interest" description="Disordered" evidence="1">
    <location>
        <begin position="569"/>
        <end position="667"/>
    </location>
</feature>
<reference evidence="2" key="1">
    <citation type="submission" date="2025-08" db="UniProtKB">
        <authorList>
            <consortium name="Ensembl"/>
        </authorList>
    </citation>
    <scope>IDENTIFICATION</scope>
</reference>
<dbReference type="SUPFAM" id="SSF50249">
    <property type="entry name" value="Nucleic acid-binding proteins"/>
    <property type="match status" value="2"/>
</dbReference>
<dbReference type="GO" id="GO:0016607">
    <property type="term" value="C:nuclear speck"/>
    <property type="evidence" value="ECO:0007669"/>
    <property type="project" value="Ensembl"/>
</dbReference>
<dbReference type="Ensembl" id="ENSMMST00000024797.1">
    <property type="protein sequence ID" value="ENSMMSP00000022397.1"/>
    <property type="gene ID" value="ENSMMSG00000016783.1"/>
</dbReference>
<accession>A0A8C6DX04</accession>
<reference evidence="2" key="2">
    <citation type="submission" date="2025-09" db="UniProtKB">
        <authorList>
            <consortium name="Ensembl"/>
        </authorList>
    </citation>
    <scope>IDENTIFICATION</scope>
</reference>
<feature type="compositionally biased region" description="Polar residues" evidence="1">
    <location>
        <begin position="569"/>
        <end position="587"/>
    </location>
</feature>
<protein>
    <submittedName>
        <fullName evidence="2">RPA1 related single stranded DNA binding protein, X-linked</fullName>
    </submittedName>
</protein>
<dbReference type="Pfam" id="PF17659">
    <property type="entry name" value="RADX"/>
    <property type="match status" value="1"/>
</dbReference>
<feature type="compositionally biased region" description="Polar residues" evidence="1">
    <location>
        <begin position="608"/>
        <end position="635"/>
    </location>
</feature>
<feature type="region of interest" description="Disordered" evidence="1">
    <location>
        <begin position="1"/>
        <end position="27"/>
    </location>
</feature>
<sequence>ISGELGQPQSDPSQAGGDMPHPEKNQAVVPGGVNQRICALRRQSWIQKVLEQVIDLPRQWVTPSEVVPVAVLAVQRYLLEDEPHDMDPKPPLYCFDVTISDGVYQEKCYLDPSLNSLVYKNILRVGIEVRISRVSCIYNEKRVGQGILCIVNVLCGEMLDSVSLDTPFRNSAHREVPERPLRGGKSHYLPLWNNEDPYGDIWLNNKQPEEYDFNNTKIISLSQLEMTWANRKSFPALLVRILHKSKLRYYGKPDKKMIEPYQTFLEVADSSGTVSVIMWNTLCPEWYKSLHVGLVLLLQDYSVKKSYPFRMQPVPVDPQIKLISSMEICLNIRDPPNNITIIPENQVKPEWRLPKLNHRFVTRSELDKLPNNSICDVIGVLVFVGRVQRSKKKDSREDFWSYRWIHIADGTSEQPFIVELFSTSQPEIFEHIYPMTYFMCTQLKVTRNDAQVPKLLYLTTTNESHMVITGHKGQPYTDDAKVKKFIQWVKTKNDSGEVKNTVMGGYYPYPPVPETFSKYSSSCKVESLLTAISEVKAELEDLQYREQKRIAIQGIISVIKYVPPDRATESASASETLQNANRPSTSEAARKESQSQEKDGKRHHDDGSGSSQCCHSAEASSGPVTKKTIMQTPSGKQIPVPQPETSSQTKGSKPSMPSSSNGRENSSGAFIARARKTISDKWESQLWREKKFCLTDHLHYSQVYPESIPRKFSFEHRHFLSRQFNSQPAKYILPEGRVPKLENFKSARSLGHFELTILGLNHEIAIDVAFLPMYSLQDSRTSQVDTLLTCMNYSCVYPKPSTGSEKLTGSRVFAGDIIKAVSKLDRARVICILDICSLGNNKAEVYLHKIYKPNKTS</sequence>
<dbReference type="InterPro" id="IPR040893">
    <property type="entry name" value="RADX"/>
</dbReference>
<dbReference type="PANTHER" id="PTHR14944:SF2">
    <property type="entry name" value="RPA-RELATED PROTEIN RADX"/>
    <property type="match status" value="1"/>
</dbReference>
<dbReference type="AlphaFoldDB" id="A0A8C6DX04"/>
<dbReference type="InterPro" id="IPR012340">
    <property type="entry name" value="NA-bd_OB-fold"/>
</dbReference>
<evidence type="ECO:0000256" key="1">
    <source>
        <dbReference type="SAM" id="MobiDB-lite"/>
    </source>
</evidence>